<dbReference type="EMBL" id="BJXU01000204">
    <property type="protein sequence ID" value="GEN26289.1"/>
    <property type="molecule type" value="Genomic_DNA"/>
</dbReference>
<evidence type="ECO:0000313" key="6">
    <source>
        <dbReference type="Proteomes" id="UP000321726"/>
    </source>
</evidence>
<dbReference type="GO" id="GO:0030288">
    <property type="term" value="C:outer membrane-bounded periplasmic space"/>
    <property type="evidence" value="ECO:0007669"/>
    <property type="project" value="TreeGrafter"/>
</dbReference>
<evidence type="ECO:0000256" key="1">
    <source>
        <dbReference type="ARBA" id="ARBA00022729"/>
    </source>
</evidence>
<keyword evidence="6" id="KW-1185">Reference proteome</keyword>
<dbReference type="AlphaFoldDB" id="A0A1M7HB50"/>
<evidence type="ECO:0000256" key="2">
    <source>
        <dbReference type="SAM" id="SignalP"/>
    </source>
</evidence>
<protein>
    <submittedName>
        <fullName evidence="3">ABC transporter substrate-binding protein</fullName>
    </submittedName>
    <submittedName>
        <fullName evidence="4">Iron(III) transport system substrate-binding protein</fullName>
    </submittedName>
</protein>
<evidence type="ECO:0000313" key="5">
    <source>
        <dbReference type="Proteomes" id="UP000184123"/>
    </source>
</evidence>
<name>A0A1M7HB50_9GAMM</name>
<feature type="chain" id="PRO_5012703434" evidence="2">
    <location>
        <begin position="21"/>
        <end position="356"/>
    </location>
</feature>
<dbReference type="SUPFAM" id="SSF53850">
    <property type="entry name" value="Periplasmic binding protein-like II"/>
    <property type="match status" value="1"/>
</dbReference>
<accession>A0A1M7HB50</accession>
<dbReference type="PANTHER" id="PTHR30006:SF25">
    <property type="entry name" value="PHOSPHOGLYCERATE TRANSPORT REGULATORY PROTEIN PGTC"/>
    <property type="match status" value="1"/>
</dbReference>
<dbReference type="EMBL" id="FRCA01000006">
    <property type="protein sequence ID" value="SHM25650.1"/>
    <property type="molecule type" value="Genomic_DNA"/>
</dbReference>
<dbReference type="Proteomes" id="UP000321726">
    <property type="component" value="Unassembled WGS sequence"/>
</dbReference>
<dbReference type="Gene3D" id="3.40.190.10">
    <property type="entry name" value="Periplasmic binding protein-like II"/>
    <property type="match status" value="2"/>
</dbReference>
<dbReference type="PANTHER" id="PTHR30006">
    <property type="entry name" value="THIAMINE-BINDING PERIPLASMIC PROTEIN-RELATED"/>
    <property type="match status" value="1"/>
</dbReference>
<dbReference type="STRING" id="44933.SAMN05660971_02559"/>
<gene>
    <name evidence="3" type="ORF">HCU01_42380</name>
    <name evidence="4" type="ORF">SAMN05660971_02559</name>
</gene>
<organism evidence="4 5">
    <name type="scientific">Halomonas cupida</name>
    <dbReference type="NCBI Taxonomy" id="44933"/>
    <lineage>
        <taxon>Bacteria</taxon>
        <taxon>Pseudomonadati</taxon>
        <taxon>Pseudomonadota</taxon>
        <taxon>Gammaproteobacteria</taxon>
        <taxon>Oceanospirillales</taxon>
        <taxon>Halomonadaceae</taxon>
        <taxon>Halomonas</taxon>
    </lineage>
</organism>
<feature type="signal peptide" evidence="2">
    <location>
        <begin position="1"/>
        <end position="20"/>
    </location>
</feature>
<dbReference type="Proteomes" id="UP000184123">
    <property type="component" value="Unassembled WGS sequence"/>
</dbReference>
<evidence type="ECO:0000313" key="4">
    <source>
        <dbReference type="EMBL" id="SHM25650.1"/>
    </source>
</evidence>
<dbReference type="Pfam" id="PF13531">
    <property type="entry name" value="SBP_bac_11"/>
    <property type="match status" value="1"/>
</dbReference>
<sequence>MRALIFPVCWLLLMSPAAWGTVFPDEPRARTPLVISAALDLSVVSPLLEAFQAAHPRIDVDFREDTTLAVNDSVSNGPPAPDVVISSAMPLQMARVNDGWARRLDSPQARAWPDWAKWRNEVFGFTFEPIVMVYRLDLARHMLPPQTHADLQQLLTSHAELLDRRVTTYSPQVSAIGYTLSQQDARYSTRFWELVDAMGQLNAGLERDTQTMLEGINEGRYWLGYNLIGSYAMAYAQHHPDIIVQVPMDYSLVMMRMVFVHRDAEHPEAAETFVNFLLGPEGQHVLAGQTPLFSPLTDMAGPWTARRLREQVGEHLYPIPLDASLLAFVDPARREAFMRQWRETFGSVEDSPSASP</sequence>
<reference evidence="4 5" key="1">
    <citation type="submission" date="2016-11" db="EMBL/GenBank/DDBJ databases">
        <authorList>
            <person name="Jaros S."/>
            <person name="Januszkiewicz K."/>
            <person name="Wedrychowicz H."/>
        </authorList>
    </citation>
    <scope>NUCLEOTIDE SEQUENCE [LARGE SCALE GENOMIC DNA]</scope>
    <source>
        <strain evidence="4 5">DSM 4740</strain>
    </source>
</reference>
<keyword evidence="1 2" id="KW-0732">Signal</keyword>
<reference evidence="3 6" key="2">
    <citation type="submission" date="2019-07" db="EMBL/GenBank/DDBJ databases">
        <title>Whole genome shotgun sequence of Halomonas cupida NBRC 102219.</title>
        <authorList>
            <person name="Hosoyama A."/>
            <person name="Uohara A."/>
            <person name="Ohji S."/>
            <person name="Ichikawa N."/>
        </authorList>
    </citation>
    <scope>NUCLEOTIDE SEQUENCE [LARGE SCALE GENOMIC DNA]</scope>
    <source>
        <strain evidence="3 6">NBRC 102219</strain>
    </source>
</reference>
<proteinExistence type="predicted"/>
<evidence type="ECO:0000313" key="3">
    <source>
        <dbReference type="EMBL" id="GEN26289.1"/>
    </source>
</evidence>